<name>A0A4Z2GZP5_9TELE</name>
<evidence type="ECO:0000313" key="2">
    <source>
        <dbReference type="EMBL" id="TNN58064.1"/>
    </source>
</evidence>
<accession>A0A4Z2GZP5</accession>
<gene>
    <name evidence="2" type="ORF">EYF80_031736</name>
</gene>
<keyword evidence="3" id="KW-1185">Reference proteome</keyword>
<dbReference type="AlphaFoldDB" id="A0A4Z2GZP5"/>
<proteinExistence type="predicted"/>
<evidence type="ECO:0000256" key="1">
    <source>
        <dbReference type="SAM" id="MobiDB-lite"/>
    </source>
</evidence>
<reference evidence="2 3" key="1">
    <citation type="submission" date="2019-03" db="EMBL/GenBank/DDBJ databases">
        <title>First draft genome of Liparis tanakae, snailfish: a comprehensive survey of snailfish specific genes.</title>
        <authorList>
            <person name="Kim W."/>
            <person name="Song I."/>
            <person name="Jeong J.-H."/>
            <person name="Kim D."/>
            <person name="Kim S."/>
            <person name="Ryu S."/>
            <person name="Song J.Y."/>
            <person name="Lee S.K."/>
        </authorList>
    </citation>
    <scope>NUCLEOTIDE SEQUENCE [LARGE SCALE GENOMIC DNA]</scope>
    <source>
        <tissue evidence="2">Muscle</tissue>
    </source>
</reference>
<evidence type="ECO:0000313" key="3">
    <source>
        <dbReference type="Proteomes" id="UP000314294"/>
    </source>
</evidence>
<protein>
    <submittedName>
        <fullName evidence="2">Uncharacterized protein</fullName>
    </submittedName>
</protein>
<feature type="region of interest" description="Disordered" evidence="1">
    <location>
        <begin position="91"/>
        <end position="143"/>
    </location>
</feature>
<comment type="caution">
    <text evidence="2">The sequence shown here is derived from an EMBL/GenBank/DDBJ whole genome shotgun (WGS) entry which is preliminary data.</text>
</comment>
<organism evidence="2 3">
    <name type="scientific">Liparis tanakae</name>
    <name type="common">Tanaka's snailfish</name>
    <dbReference type="NCBI Taxonomy" id="230148"/>
    <lineage>
        <taxon>Eukaryota</taxon>
        <taxon>Metazoa</taxon>
        <taxon>Chordata</taxon>
        <taxon>Craniata</taxon>
        <taxon>Vertebrata</taxon>
        <taxon>Euteleostomi</taxon>
        <taxon>Actinopterygii</taxon>
        <taxon>Neopterygii</taxon>
        <taxon>Teleostei</taxon>
        <taxon>Neoteleostei</taxon>
        <taxon>Acanthomorphata</taxon>
        <taxon>Eupercaria</taxon>
        <taxon>Perciformes</taxon>
        <taxon>Cottioidei</taxon>
        <taxon>Cottales</taxon>
        <taxon>Liparidae</taxon>
        <taxon>Liparis</taxon>
    </lineage>
</organism>
<sequence>MSLFAFSKARVKVIVAVLNKSEIPAPEVTPLVEALPSSTAGGLVEGCCLRLREALKKGSDHRASISSEEQLRSLLGRFDAALFAKTSIGAELSSGKDPQTSADRAAPGLAPGPDCSGMNNATSRDSSTEHAPNRKGGPGMMAL</sequence>
<dbReference type="Proteomes" id="UP000314294">
    <property type="component" value="Unassembled WGS sequence"/>
</dbReference>
<dbReference type="EMBL" id="SRLO01000390">
    <property type="protein sequence ID" value="TNN58064.1"/>
    <property type="molecule type" value="Genomic_DNA"/>
</dbReference>